<protein>
    <submittedName>
        <fullName evidence="1">Uncharacterized protein</fullName>
    </submittedName>
</protein>
<name>A0A9N9VL92_9HYPO</name>
<dbReference type="AlphaFoldDB" id="A0A9N9VL92"/>
<dbReference type="Proteomes" id="UP000696573">
    <property type="component" value="Unassembled WGS sequence"/>
</dbReference>
<evidence type="ECO:0000313" key="1">
    <source>
        <dbReference type="EMBL" id="CAH0025514.1"/>
    </source>
</evidence>
<proteinExistence type="predicted"/>
<sequence>MPVYASVRSFKAKTSFSPRTCFCMIVIALGLEGLTTVAAVTDGYVNSDDSCTTLVHSHLGTHSVHLMALTIAAEIG</sequence>
<reference evidence="1" key="1">
    <citation type="submission" date="2021-10" db="EMBL/GenBank/DDBJ databases">
        <authorList>
            <person name="Piombo E."/>
        </authorList>
    </citation>
    <scope>NUCLEOTIDE SEQUENCE</scope>
</reference>
<organism evidence="1 2">
    <name type="scientific">Clonostachys rhizophaga</name>
    <dbReference type="NCBI Taxonomy" id="160324"/>
    <lineage>
        <taxon>Eukaryota</taxon>
        <taxon>Fungi</taxon>
        <taxon>Dikarya</taxon>
        <taxon>Ascomycota</taxon>
        <taxon>Pezizomycotina</taxon>
        <taxon>Sordariomycetes</taxon>
        <taxon>Hypocreomycetidae</taxon>
        <taxon>Hypocreales</taxon>
        <taxon>Bionectriaceae</taxon>
        <taxon>Clonostachys</taxon>
    </lineage>
</organism>
<keyword evidence="2" id="KW-1185">Reference proteome</keyword>
<comment type="caution">
    <text evidence="1">The sequence shown here is derived from an EMBL/GenBank/DDBJ whole genome shotgun (WGS) entry which is preliminary data.</text>
</comment>
<gene>
    <name evidence="1" type="ORF">CRHIZ90672A_00008305</name>
</gene>
<dbReference type="EMBL" id="CABFNQ020000710">
    <property type="protein sequence ID" value="CAH0025514.1"/>
    <property type="molecule type" value="Genomic_DNA"/>
</dbReference>
<accession>A0A9N9VL92</accession>
<evidence type="ECO:0000313" key="2">
    <source>
        <dbReference type="Proteomes" id="UP000696573"/>
    </source>
</evidence>